<evidence type="ECO:0000313" key="2">
    <source>
        <dbReference type="EMBL" id="AKJ06610.1"/>
    </source>
</evidence>
<dbReference type="EMBL" id="CP011509">
    <property type="protein sequence ID" value="AKJ06610.1"/>
    <property type="molecule type" value="Genomic_DNA"/>
</dbReference>
<evidence type="ECO:0000313" key="3">
    <source>
        <dbReference type="Proteomes" id="UP000035579"/>
    </source>
</evidence>
<dbReference type="AlphaFoldDB" id="A0AAC8QFP2"/>
<feature type="region of interest" description="Disordered" evidence="1">
    <location>
        <begin position="396"/>
        <end position="415"/>
    </location>
</feature>
<gene>
    <name evidence="2" type="ORF">AA314_08236</name>
</gene>
<protein>
    <submittedName>
        <fullName evidence="2">Uncharacterized protein</fullName>
    </submittedName>
</protein>
<name>A0AAC8QFP2_9BACT</name>
<organism evidence="2 3">
    <name type="scientific">Archangium gephyra</name>
    <dbReference type="NCBI Taxonomy" id="48"/>
    <lineage>
        <taxon>Bacteria</taxon>
        <taxon>Pseudomonadati</taxon>
        <taxon>Myxococcota</taxon>
        <taxon>Myxococcia</taxon>
        <taxon>Myxococcales</taxon>
        <taxon>Cystobacterineae</taxon>
        <taxon>Archangiaceae</taxon>
        <taxon>Archangium</taxon>
    </lineage>
</organism>
<dbReference type="Proteomes" id="UP000035579">
    <property type="component" value="Chromosome"/>
</dbReference>
<sequence length="553" mass="60033">MANEYRSPQAGEGVGNQLAERRVRCRGPSHWAPARALGLIVLFLHAACVTRAPGADPLVGTSSSRSLSAAVDEKQARSTPAELEPVIVVYADSIEARGNTRVVAVTKVEFQRAVQHLTRGGWLEGSPQEAAQRLLQAMPEEELLAEVYRGRVLTLVPLNDRGSLVPEAEAALKEKYLRWCETRGGGDCLGLFMDGPYLRTDDRRTLALALAFGTVLDETREALGRELSPQAMLSSLVWAAGLYLTLWLVPEPSTKAVAAALSVMLLAWLGVDTVWGLMDGWASMAHRAHEATTFEELREAGEEFGRRIGTDAARAMILSVAALSGRTLGEVAARMRSLPQFNPLQAQWAAQGFRGSVGVAVQEVAAVEVVVEGGRALVVLTSPQAPLALNVLSRSDDSGTAGGHSGTVAIQHRGGNKQVVLGNGQRWHLPRGKDLHDIPAEDRLGDELKAAAERIARRWGQGELSNKERAAIERARDAGNENSARHLEGLARGRWVNARLKEEFPQLQWSSKGVDAVDPRPGGFKYEVLSGTSENFAVHGRRMATEFFRMIFF</sequence>
<proteinExistence type="predicted"/>
<accession>A0AAC8QFP2</accession>
<reference evidence="2 3" key="1">
    <citation type="submission" date="2015-05" db="EMBL/GenBank/DDBJ databases">
        <title>Genome assembly of Archangium gephyra DSM 2261.</title>
        <authorList>
            <person name="Sharma G."/>
            <person name="Subramanian S."/>
        </authorList>
    </citation>
    <scope>NUCLEOTIDE SEQUENCE [LARGE SCALE GENOMIC DNA]</scope>
    <source>
        <strain evidence="2 3">DSM 2261</strain>
    </source>
</reference>
<evidence type="ECO:0000256" key="1">
    <source>
        <dbReference type="SAM" id="MobiDB-lite"/>
    </source>
</evidence>
<dbReference type="KEGG" id="age:AA314_08236"/>